<dbReference type="RefSeq" id="WP_003088635.1">
    <property type="nucleotide sequence ID" value="NZ_AJTZ01000005.1"/>
</dbReference>
<evidence type="ECO:0000313" key="1">
    <source>
        <dbReference type="EMBL" id="EJN94076.1"/>
    </source>
</evidence>
<evidence type="ECO:0000313" key="2">
    <source>
        <dbReference type="Proteomes" id="UP000007815"/>
    </source>
</evidence>
<reference evidence="1 2" key="1">
    <citation type="submission" date="2009-12" db="EMBL/GenBank/DDBJ databases">
        <authorList>
            <person name="Lefebure T."/>
            <person name="Cornejo O.E."/>
            <person name="Pavinski Bitar P.D."/>
            <person name="Lang P."/>
            <person name="Stanhope M.J."/>
        </authorList>
    </citation>
    <scope>NUCLEOTIDE SEQUENCE [LARGE SCALE GENOMIC DNA]</scope>
    <source>
        <strain evidence="1 2">FA-1</strain>
    </source>
</reference>
<proteinExistence type="predicted"/>
<comment type="caution">
    <text evidence="1">The sequence shown here is derived from an EMBL/GenBank/DDBJ whole genome shotgun (WGS) entry which is preliminary data.</text>
</comment>
<dbReference type="Pfam" id="PF14175">
    <property type="entry name" value="YaaC"/>
    <property type="match status" value="1"/>
</dbReference>
<protein>
    <submittedName>
        <fullName evidence="1">Uncharacterized protein</fullName>
    </submittedName>
</protein>
<organism evidence="1 2">
    <name type="scientific">Streptococcus ratti FA-1 = DSM 20564</name>
    <dbReference type="NCBI Taxonomy" id="699248"/>
    <lineage>
        <taxon>Bacteria</taxon>
        <taxon>Bacillati</taxon>
        <taxon>Bacillota</taxon>
        <taxon>Bacilli</taxon>
        <taxon>Lactobacillales</taxon>
        <taxon>Streptococcaceae</taxon>
        <taxon>Streptococcus</taxon>
    </lineage>
</organism>
<name>A0ABN0GUC8_STRRT</name>
<accession>A0ABN0GUC8</accession>
<dbReference type="InterPro" id="IPR026988">
    <property type="entry name" value="YaaC-like"/>
</dbReference>
<sequence>MDNHEQIFFSEEPESDIWNSLKNYSYNGYLEEFFSKRGTDFEQKMLDTISGSLVQAFEYFEASKVVTLQTSPLLLYYGTINLLYAATCLKEGRVVEITGHGLSLIKSTLDDKNLLDIEIQVYNNRGAGLKEYTNSLSETQINQKFQLKLGDILSSIPELYREYVDITKKETGHVLPLIERISEDFTVYVSKLDITQSSSINNIVNSESFKRTFLQYQKNSNDEYIFYLKLGKENNIKKSFLGEYYLQLELANTPTINPMFLGVMALYVLATVSRYHTEVWNSFIKNNRDGLVNFIEKFLNMMRRYFPNYILDIVEGKKHKFTNQIIPTEDFRNQLSEKELEQKIKYIINKLER</sequence>
<keyword evidence="2" id="KW-1185">Reference proteome</keyword>
<gene>
    <name evidence="1" type="ORF">SRA_06051</name>
</gene>
<dbReference type="EMBL" id="AJTZ01000005">
    <property type="protein sequence ID" value="EJN94076.1"/>
    <property type="molecule type" value="Genomic_DNA"/>
</dbReference>
<dbReference type="Proteomes" id="UP000007815">
    <property type="component" value="Unassembled WGS sequence"/>
</dbReference>